<accession>A0ABQ4RRR6</accession>
<feature type="region of interest" description="Disordered" evidence="1">
    <location>
        <begin position="1"/>
        <end position="49"/>
    </location>
</feature>
<sequence length="241" mass="26210">MLQEKPVPECEAGRFEASPRQHGPGSVTDVAAASPAPPVSTSSVRKPDGLSARLRSETRAEHLAVEHRTGWPDSIRTLDDYRRCLRGLLAIWAPLEKASPARSAWSTFPIACSLQERVPLLERDLRVLGDELPLSSIPALRLPQSEPEWIGALYVLEGSALGGRVIRADLVARLGSEIADATQFYSGPSTGSHPLWRDVLLAIDAYGSAHPDQQNAVVEGARQTFKTFLDTFSQNVRKVAA</sequence>
<dbReference type="EMBL" id="BPQP01000009">
    <property type="protein sequence ID" value="GJD93481.1"/>
    <property type="molecule type" value="Genomic_DNA"/>
</dbReference>
<comment type="caution">
    <text evidence="2">The sequence shown here is derived from an EMBL/GenBank/DDBJ whole genome shotgun (WGS) entry which is preliminary data.</text>
</comment>
<keyword evidence="3" id="KW-1185">Reference proteome</keyword>
<reference evidence="2" key="1">
    <citation type="journal article" date="2021" name="Front. Microbiol.">
        <title>Comprehensive Comparative Genomics and Phenotyping of Methylobacterium Species.</title>
        <authorList>
            <person name="Alessa O."/>
            <person name="Ogura Y."/>
            <person name="Fujitani Y."/>
            <person name="Takami H."/>
            <person name="Hayashi T."/>
            <person name="Sahin N."/>
            <person name="Tani A."/>
        </authorList>
    </citation>
    <scope>NUCLEOTIDE SEQUENCE</scope>
    <source>
        <strain evidence="2">DSM 19015</strain>
    </source>
</reference>
<reference evidence="2" key="2">
    <citation type="submission" date="2021-08" db="EMBL/GenBank/DDBJ databases">
        <authorList>
            <person name="Tani A."/>
            <person name="Ola A."/>
            <person name="Ogura Y."/>
            <person name="Katsura K."/>
            <person name="Hayashi T."/>
        </authorList>
    </citation>
    <scope>NUCLEOTIDE SEQUENCE</scope>
    <source>
        <strain evidence="2">DSM 19015</strain>
    </source>
</reference>
<evidence type="ECO:0000313" key="3">
    <source>
        <dbReference type="Proteomes" id="UP001055125"/>
    </source>
</evidence>
<evidence type="ECO:0000313" key="2">
    <source>
        <dbReference type="EMBL" id="GJD93481.1"/>
    </source>
</evidence>
<gene>
    <name evidence="2" type="ORF">OCOJLMKI_0676</name>
</gene>
<feature type="compositionally biased region" description="Basic and acidic residues" evidence="1">
    <location>
        <begin position="1"/>
        <end position="19"/>
    </location>
</feature>
<dbReference type="CDD" id="cd19166">
    <property type="entry name" value="HemeO-bac"/>
    <property type="match status" value="1"/>
</dbReference>
<dbReference type="Pfam" id="PF01126">
    <property type="entry name" value="Heme_oxygenase"/>
    <property type="match status" value="1"/>
</dbReference>
<proteinExistence type="predicted"/>
<dbReference type="InterPro" id="IPR016053">
    <property type="entry name" value="Haem_Oase-like"/>
</dbReference>
<name>A0ABQ4RRR6_9HYPH</name>
<evidence type="ECO:0008006" key="4">
    <source>
        <dbReference type="Google" id="ProtNLM"/>
    </source>
</evidence>
<evidence type="ECO:0000256" key="1">
    <source>
        <dbReference type="SAM" id="MobiDB-lite"/>
    </source>
</evidence>
<dbReference type="Proteomes" id="UP001055125">
    <property type="component" value="Unassembled WGS sequence"/>
</dbReference>
<dbReference type="SUPFAM" id="SSF48613">
    <property type="entry name" value="Heme oxygenase-like"/>
    <property type="match status" value="1"/>
</dbReference>
<protein>
    <recommendedName>
        <fullName evidence="4">Heme oxygenase</fullName>
    </recommendedName>
</protein>
<organism evidence="2 3">
    <name type="scientific">Methylobacterium iners</name>
    <dbReference type="NCBI Taxonomy" id="418707"/>
    <lineage>
        <taxon>Bacteria</taxon>
        <taxon>Pseudomonadati</taxon>
        <taxon>Pseudomonadota</taxon>
        <taxon>Alphaproteobacteria</taxon>
        <taxon>Hyphomicrobiales</taxon>
        <taxon>Methylobacteriaceae</taxon>
        <taxon>Methylobacterium</taxon>
    </lineage>
</organism>
<dbReference type="InterPro" id="IPR016084">
    <property type="entry name" value="Haem_Oase-like_multi-hlx"/>
</dbReference>
<dbReference type="Gene3D" id="1.20.910.10">
    <property type="entry name" value="Heme oxygenase-like"/>
    <property type="match status" value="1"/>
</dbReference>
<feature type="compositionally biased region" description="Low complexity" evidence="1">
    <location>
        <begin position="26"/>
        <end position="44"/>
    </location>
</feature>